<comment type="caution">
    <text evidence="8">The sequence shown here is derived from an EMBL/GenBank/DDBJ whole genome shotgun (WGS) entry which is preliminary data.</text>
</comment>
<proteinExistence type="predicted"/>
<dbReference type="Proteomes" id="UP001107558">
    <property type="component" value="Chromosome 3"/>
</dbReference>
<evidence type="ECO:0000256" key="2">
    <source>
        <dbReference type="ARBA" id="ARBA00004245"/>
    </source>
</evidence>
<dbReference type="PANTHER" id="PTHR21490:SF0">
    <property type="entry name" value="ENKURIN"/>
    <property type="match status" value="1"/>
</dbReference>
<dbReference type="GO" id="GO:0005929">
    <property type="term" value="C:cilium"/>
    <property type="evidence" value="ECO:0007669"/>
    <property type="project" value="UniProtKB-SubCell"/>
</dbReference>
<evidence type="ECO:0000256" key="6">
    <source>
        <dbReference type="SAM" id="Coils"/>
    </source>
</evidence>
<dbReference type="AlphaFoldDB" id="A0A9J6BJF1"/>
<protein>
    <recommendedName>
        <fullName evidence="7">Enkurin domain-containing protein</fullName>
    </recommendedName>
</protein>
<keyword evidence="4" id="KW-0206">Cytoskeleton</keyword>
<sequence length="264" mass="31540">MSIVKIKKHNENIFNIEVEDEKEISTKKPIMYRSKYSKSIIETEREMKNQKHLQHRTFGLPDETISIAPEKFLKKGEGICRYYEVRPKTSHSTCNARRPPVPKHNEINHTSSMYNLCEKNFKLINIKRAKSAVLRNKPEPKCFEQKPPTFIYKEKFAKVPKYLIKMKEQTKLMKEMELKEKEERQRKEENKNIRVITQEQKNKLLEGLKHNWHKLQEEYQKMPLLIDSVPKTIRKSKLEENLKSLERDICLLNNNSSRIFIISD</sequence>
<evidence type="ECO:0000256" key="4">
    <source>
        <dbReference type="ARBA" id="ARBA00023212"/>
    </source>
</evidence>
<name>A0A9J6BJF1_POLVA</name>
<reference evidence="8" key="1">
    <citation type="submission" date="2021-03" db="EMBL/GenBank/DDBJ databases">
        <title>Chromosome level genome of the anhydrobiotic midge Polypedilum vanderplanki.</title>
        <authorList>
            <person name="Yoshida Y."/>
            <person name="Kikawada T."/>
            <person name="Gusev O."/>
        </authorList>
    </citation>
    <scope>NUCLEOTIDE SEQUENCE</scope>
    <source>
        <strain evidence="8">NIAS01</strain>
        <tissue evidence="8">Whole body or cell culture</tissue>
    </source>
</reference>
<keyword evidence="3" id="KW-0963">Cytoplasm</keyword>
<dbReference type="InterPro" id="IPR027012">
    <property type="entry name" value="Enkurin_dom"/>
</dbReference>
<feature type="domain" description="Enkurin" evidence="7">
    <location>
        <begin position="167"/>
        <end position="260"/>
    </location>
</feature>
<evidence type="ECO:0000313" key="9">
    <source>
        <dbReference type="Proteomes" id="UP001107558"/>
    </source>
</evidence>
<keyword evidence="9" id="KW-1185">Reference proteome</keyword>
<dbReference type="Pfam" id="PF13864">
    <property type="entry name" value="Enkurin"/>
    <property type="match status" value="1"/>
</dbReference>
<evidence type="ECO:0000256" key="3">
    <source>
        <dbReference type="ARBA" id="ARBA00022490"/>
    </source>
</evidence>
<dbReference type="GO" id="GO:0005856">
    <property type="term" value="C:cytoskeleton"/>
    <property type="evidence" value="ECO:0007669"/>
    <property type="project" value="UniProtKB-SubCell"/>
</dbReference>
<evidence type="ECO:0000256" key="5">
    <source>
        <dbReference type="ARBA" id="ARBA00023273"/>
    </source>
</evidence>
<evidence type="ECO:0000259" key="7">
    <source>
        <dbReference type="PROSITE" id="PS51665"/>
    </source>
</evidence>
<keyword evidence="6" id="KW-0175">Coiled coil</keyword>
<dbReference type="EMBL" id="JADBJN010000003">
    <property type="protein sequence ID" value="KAG5669964.1"/>
    <property type="molecule type" value="Genomic_DNA"/>
</dbReference>
<dbReference type="PANTHER" id="PTHR21490">
    <property type="entry name" value="ENKURIN-RELATED"/>
    <property type="match status" value="1"/>
</dbReference>
<evidence type="ECO:0000313" key="8">
    <source>
        <dbReference type="EMBL" id="KAG5669964.1"/>
    </source>
</evidence>
<dbReference type="PROSITE" id="PS51665">
    <property type="entry name" value="ENKURIN"/>
    <property type="match status" value="1"/>
</dbReference>
<feature type="coiled-coil region" evidence="6">
    <location>
        <begin position="166"/>
        <end position="199"/>
    </location>
</feature>
<dbReference type="InterPro" id="IPR052102">
    <property type="entry name" value="Enkurin_domain-protein"/>
</dbReference>
<comment type="subcellular location">
    <subcellularLocation>
        <location evidence="1">Cell projection</location>
        <location evidence="1">Cilium</location>
    </subcellularLocation>
    <subcellularLocation>
        <location evidence="2">Cytoplasm</location>
        <location evidence="2">Cytoskeleton</location>
    </subcellularLocation>
</comment>
<dbReference type="OrthoDB" id="2123594at2759"/>
<dbReference type="GO" id="GO:0005516">
    <property type="term" value="F:calmodulin binding"/>
    <property type="evidence" value="ECO:0007669"/>
    <property type="project" value="TreeGrafter"/>
</dbReference>
<evidence type="ECO:0000256" key="1">
    <source>
        <dbReference type="ARBA" id="ARBA00004138"/>
    </source>
</evidence>
<accession>A0A9J6BJF1</accession>
<organism evidence="8 9">
    <name type="scientific">Polypedilum vanderplanki</name>
    <name type="common">Sleeping chironomid midge</name>
    <dbReference type="NCBI Taxonomy" id="319348"/>
    <lineage>
        <taxon>Eukaryota</taxon>
        <taxon>Metazoa</taxon>
        <taxon>Ecdysozoa</taxon>
        <taxon>Arthropoda</taxon>
        <taxon>Hexapoda</taxon>
        <taxon>Insecta</taxon>
        <taxon>Pterygota</taxon>
        <taxon>Neoptera</taxon>
        <taxon>Endopterygota</taxon>
        <taxon>Diptera</taxon>
        <taxon>Nematocera</taxon>
        <taxon>Chironomoidea</taxon>
        <taxon>Chironomidae</taxon>
        <taxon>Chironominae</taxon>
        <taxon>Polypedilum</taxon>
        <taxon>Polypedilum</taxon>
    </lineage>
</organism>
<gene>
    <name evidence="8" type="ORF">PVAND_000253</name>
</gene>
<keyword evidence="5" id="KW-0966">Cell projection</keyword>